<evidence type="ECO:0000313" key="3">
    <source>
        <dbReference type="Proteomes" id="UP000268093"/>
    </source>
</evidence>
<protein>
    <submittedName>
        <fullName evidence="2">Uncharacterized protein</fullName>
    </submittedName>
</protein>
<feature type="region of interest" description="Disordered" evidence="1">
    <location>
        <begin position="48"/>
        <end position="78"/>
    </location>
</feature>
<feature type="compositionally biased region" description="Polar residues" evidence="1">
    <location>
        <begin position="198"/>
        <end position="211"/>
    </location>
</feature>
<comment type="caution">
    <text evidence="2">The sequence shown here is derived from an EMBL/GenBank/DDBJ whole genome shotgun (WGS) entry which is preliminary data.</text>
</comment>
<reference evidence="2 3" key="1">
    <citation type="journal article" date="2018" name="New Phytol.">
        <title>Phylogenomics of Endogonaceae and evolution of mycorrhizas within Mucoromycota.</title>
        <authorList>
            <person name="Chang Y."/>
            <person name="Desiro A."/>
            <person name="Na H."/>
            <person name="Sandor L."/>
            <person name="Lipzen A."/>
            <person name="Clum A."/>
            <person name="Barry K."/>
            <person name="Grigoriev I.V."/>
            <person name="Martin F.M."/>
            <person name="Stajich J.E."/>
            <person name="Smith M.E."/>
            <person name="Bonito G."/>
            <person name="Spatafora J.W."/>
        </authorList>
    </citation>
    <scope>NUCLEOTIDE SEQUENCE [LARGE SCALE GENOMIC DNA]</scope>
    <source>
        <strain evidence="2 3">GMNB39</strain>
    </source>
</reference>
<dbReference type="AlphaFoldDB" id="A0A433DBD5"/>
<sequence>MVRNQDPYSTPVPQTRHSQPILSQSHTARYRTPAAYGATTYGASTTYVASPTTPVRSTQPIASTPAGTRSDETPFTGRWENPAFRKLLEEKLEKGVKAEMADKIRWSLGGLLGMGIFSQTPFHRAFTTMFGKYFRYLAVRKFCKLAVDAYATQDGRIGPESETNGEQSSHPGTPLLEVLAKERFPHTQSRPDHFENNYGPTRTVNTPSSFKPSPGTAFARIPGFYAPTPASPMPPFSLRKTPVQRVAYDPFGSPADLDRLLREETPSMKTTGM</sequence>
<dbReference type="EMBL" id="RBNI01003680">
    <property type="protein sequence ID" value="RUP48140.1"/>
    <property type="molecule type" value="Genomic_DNA"/>
</dbReference>
<organism evidence="2 3">
    <name type="scientific">Jimgerdemannia flammicorona</name>
    <dbReference type="NCBI Taxonomy" id="994334"/>
    <lineage>
        <taxon>Eukaryota</taxon>
        <taxon>Fungi</taxon>
        <taxon>Fungi incertae sedis</taxon>
        <taxon>Mucoromycota</taxon>
        <taxon>Mucoromycotina</taxon>
        <taxon>Endogonomycetes</taxon>
        <taxon>Endogonales</taxon>
        <taxon>Endogonaceae</taxon>
        <taxon>Jimgerdemannia</taxon>
    </lineage>
</organism>
<name>A0A433DBD5_9FUNG</name>
<proteinExistence type="predicted"/>
<evidence type="ECO:0000256" key="1">
    <source>
        <dbReference type="SAM" id="MobiDB-lite"/>
    </source>
</evidence>
<feature type="compositionally biased region" description="Polar residues" evidence="1">
    <location>
        <begin position="51"/>
        <end position="67"/>
    </location>
</feature>
<evidence type="ECO:0000313" key="2">
    <source>
        <dbReference type="EMBL" id="RUP48140.1"/>
    </source>
</evidence>
<keyword evidence="3" id="KW-1185">Reference proteome</keyword>
<gene>
    <name evidence="2" type="ORF">BC936DRAFT_144916</name>
</gene>
<dbReference type="Proteomes" id="UP000268093">
    <property type="component" value="Unassembled WGS sequence"/>
</dbReference>
<feature type="region of interest" description="Disordered" evidence="1">
    <location>
        <begin position="187"/>
        <end position="212"/>
    </location>
</feature>
<accession>A0A433DBD5</accession>
<feature type="region of interest" description="Disordered" evidence="1">
    <location>
        <begin position="1"/>
        <end position="26"/>
    </location>
</feature>